<dbReference type="EMBL" id="CP000393">
    <property type="protein sequence ID" value="ABG52211.1"/>
    <property type="molecule type" value="Genomic_DNA"/>
</dbReference>
<dbReference type="KEGG" id="ter:Tery_3067"/>
<protein>
    <submittedName>
        <fullName evidence="1">Uncharacterized protein</fullName>
    </submittedName>
</protein>
<sequence length="120" mass="13891">MSFWKGLESFSGKTFRYSLESAKSLSKSTESLSKSAVSLSRFAANKSKDLWPMLLETSFKKNTKDFLYKTVDYCIDWALSQYSSDSFWLKYSKIIAEVALKELLYKAVEYCVEWAIIMLL</sequence>
<dbReference type="STRING" id="203124.Tery_3067"/>
<name>Q10ZW3_TRIEI</name>
<dbReference type="AlphaFoldDB" id="Q10ZW3"/>
<proteinExistence type="predicted"/>
<reference evidence="1" key="1">
    <citation type="submission" date="2006-06" db="EMBL/GenBank/DDBJ databases">
        <title>Complete sequence of Trichodesmium erythraeum IMS101.</title>
        <authorList>
            <consortium name="US DOE Joint Genome Institute"/>
            <person name="Copeland A."/>
            <person name="Lucas S."/>
            <person name="Lapidus A."/>
            <person name="Barry K."/>
            <person name="Detter J.C."/>
            <person name="Glavina del Rio T."/>
            <person name="Hammon N."/>
            <person name="Israni S."/>
            <person name="Dalin E."/>
            <person name="Tice H."/>
            <person name="Pitluck S."/>
            <person name="Kiss H."/>
            <person name="Munk A.C."/>
            <person name="Brettin T."/>
            <person name="Bruce D."/>
            <person name="Han C."/>
            <person name="Tapia R."/>
            <person name="Gilna P."/>
            <person name="Schmutz J."/>
            <person name="Larimer F."/>
            <person name="Land M."/>
            <person name="Hauser L."/>
            <person name="Kyrpides N."/>
            <person name="Kim E."/>
            <person name="Richardson P."/>
        </authorList>
    </citation>
    <scope>NUCLEOTIDE SEQUENCE [LARGE SCALE GENOMIC DNA]</scope>
    <source>
        <strain evidence="1">IMS101</strain>
    </source>
</reference>
<evidence type="ECO:0000313" key="1">
    <source>
        <dbReference type="EMBL" id="ABG52211.1"/>
    </source>
</evidence>
<dbReference type="HOGENOM" id="CLU_2048697_0_0_3"/>
<dbReference type="RefSeq" id="WP_011612562.1">
    <property type="nucleotide sequence ID" value="NC_008312.1"/>
</dbReference>
<gene>
    <name evidence="1" type="ordered locus">Tery_3067</name>
</gene>
<accession>Q10ZW3</accession>
<organism evidence="1">
    <name type="scientific">Trichodesmium erythraeum (strain IMS101)</name>
    <dbReference type="NCBI Taxonomy" id="203124"/>
    <lineage>
        <taxon>Bacteria</taxon>
        <taxon>Bacillati</taxon>
        <taxon>Cyanobacteriota</taxon>
        <taxon>Cyanophyceae</taxon>
        <taxon>Oscillatoriophycideae</taxon>
        <taxon>Oscillatoriales</taxon>
        <taxon>Microcoleaceae</taxon>
        <taxon>Trichodesmium</taxon>
    </lineage>
</organism>